<dbReference type="Proteomes" id="UP000886796">
    <property type="component" value="Unassembled WGS sequence"/>
</dbReference>
<reference evidence="6" key="1">
    <citation type="submission" date="2020-10" db="EMBL/GenBank/DDBJ databases">
        <authorList>
            <person name="Gilroy R."/>
        </authorList>
    </citation>
    <scope>NUCLEOTIDE SEQUENCE</scope>
    <source>
        <strain evidence="6">13361</strain>
    </source>
</reference>
<gene>
    <name evidence="6" type="ORF">IAB74_02740</name>
</gene>
<dbReference type="InterPro" id="IPR018163">
    <property type="entry name" value="Thr/Ala-tRNA-synth_IIc_edit"/>
</dbReference>
<comment type="subcellular location">
    <subcellularLocation>
        <location evidence="2">Cytoplasm</location>
    </subcellularLocation>
</comment>
<evidence type="ECO:0000256" key="1">
    <source>
        <dbReference type="ARBA" id="ARBA00001947"/>
    </source>
</evidence>
<keyword evidence="4" id="KW-0862">Zinc</keyword>
<dbReference type="GO" id="GO:0005524">
    <property type="term" value="F:ATP binding"/>
    <property type="evidence" value="ECO:0007669"/>
    <property type="project" value="InterPro"/>
</dbReference>
<evidence type="ECO:0000313" key="7">
    <source>
        <dbReference type="Proteomes" id="UP000886796"/>
    </source>
</evidence>
<evidence type="ECO:0000256" key="3">
    <source>
        <dbReference type="ARBA" id="ARBA00022723"/>
    </source>
</evidence>
<dbReference type="SMART" id="SM00863">
    <property type="entry name" value="tRNA_SAD"/>
    <property type="match status" value="1"/>
</dbReference>
<reference evidence="6" key="2">
    <citation type="journal article" date="2021" name="PeerJ">
        <title>Extensive microbial diversity within the chicken gut microbiome revealed by metagenomics and culture.</title>
        <authorList>
            <person name="Gilroy R."/>
            <person name="Ravi A."/>
            <person name="Getino M."/>
            <person name="Pursley I."/>
            <person name="Horton D.L."/>
            <person name="Alikhan N.F."/>
            <person name="Baker D."/>
            <person name="Gharbi K."/>
            <person name="Hall N."/>
            <person name="Watson M."/>
            <person name="Adriaenssens E.M."/>
            <person name="Foster-Nyarko E."/>
            <person name="Jarju S."/>
            <person name="Secka A."/>
            <person name="Antonio M."/>
            <person name="Oren A."/>
            <person name="Chaudhuri R.R."/>
            <person name="La Ragione R."/>
            <person name="Hildebrand F."/>
            <person name="Pallen M.J."/>
        </authorList>
    </citation>
    <scope>NUCLEOTIDE SEQUENCE</scope>
    <source>
        <strain evidence="6">13361</strain>
    </source>
</reference>
<dbReference type="GO" id="GO:0005737">
    <property type="term" value="C:cytoplasm"/>
    <property type="evidence" value="ECO:0007669"/>
    <property type="project" value="UniProtKB-SubCell"/>
</dbReference>
<accession>A0A9D0Z1C2</accession>
<name>A0A9D0Z1C2_9FIRM</name>
<dbReference type="Pfam" id="PF01411">
    <property type="entry name" value="tRNA-synt_2c"/>
    <property type="match status" value="1"/>
</dbReference>
<comment type="cofactor">
    <cofactor evidence="1">
        <name>Zn(2+)</name>
        <dbReference type="ChEBI" id="CHEBI:29105"/>
    </cofactor>
</comment>
<comment type="caution">
    <text evidence="6">The sequence shown here is derived from an EMBL/GenBank/DDBJ whole genome shotgun (WGS) entry which is preliminary data.</text>
</comment>
<dbReference type="SUPFAM" id="SSF55186">
    <property type="entry name" value="ThrRS/AlaRS common domain"/>
    <property type="match status" value="1"/>
</dbReference>
<dbReference type="GO" id="GO:0002161">
    <property type="term" value="F:aminoacyl-tRNA deacylase activity"/>
    <property type="evidence" value="ECO:0007669"/>
    <property type="project" value="UniProtKB-ARBA"/>
</dbReference>
<evidence type="ECO:0000259" key="5">
    <source>
        <dbReference type="PROSITE" id="PS50860"/>
    </source>
</evidence>
<dbReference type="GO" id="GO:0004813">
    <property type="term" value="F:alanine-tRNA ligase activity"/>
    <property type="evidence" value="ECO:0007669"/>
    <property type="project" value="InterPro"/>
</dbReference>
<dbReference type="InterPro" id="IPR018164">
    <property type="entry name" value="Ala-tRNA-synth_IIc_N"/>
</dbReference>
<sequence length="388" mass="42755">MEVKKLYYENCHQRTFTARVTGCREGKGGWEVTLDQTAFYPEGGGQPSDTGTLGEARVLSVQEAGEEILHLCDAPLTPGEEVVGTIDWERRFDLMQQHSGEHLVSGVIHRRYGYHNVGFHMGEDRITIDFDGPIPPEALPDIQQEVNAAIWKNLPVKCWYPSPEELPKVTYRSKKALPWPVRIVEVPGVDSCACCGTHVAFTGEIGLVVLLSCVKFHQGVRMELLCGGRAVSYLCRIYEQNKQVSQAFSAKLLETGEAARRMNRQLEAERFRSAGLQQQVFAAIAREYQGESSVLYFAEDLEPGQVRQLCEVMGKTCPQAAVASGEEGAGYSLCLTAQPEVTTALGKGLKEKLGARGGGKPGWYQGNVPAGKEEISAFFRQEGWKVAP</sequence>
<dbReference type="Gene3D" id="3.30.980.10">
    <property type="entry name" value="Threonyl-trna Synthetase, Chain A, domain 2"/>
    <property type="match status" value="1"/>
</dbReference>
<protein>
    <submittedName>
        <fullName evidence="6">Alanyl-tRNA editing protein</fullName>
    </submittedName>
</protein>
<dbReference type="Gene3D" id="2.40.30.130">
    <property type="match status" value="1"/>
</dbReference>
<keyword evidence="3" id="KW-0479">Metal-binding</keyword>
<organism evidence="6 7">
    <name type="scientific">Candidatus Faecousia excrementigallinarum</name>
    <dbReference type="NCBI Taxonomy" id="2840806"/>
    <lineage>
        <taxon>Bacteria</taxon>
        <taxon>Bacillati</taxon>
        <taxon>Bacillota</taxon>
        <taxon>Clostridia</taxon>
        <taxon>Eubacteriales</taxon>
        <taxon>Oscillospiraceae</taxon>
        <taxon>Faecousia</taxon>
    </lineage>
</organism>
<dbReference type="InterPro" id="IPR051335">
    <property type="entry name" value="Alanyl-tRNA_Editing_Enzymes"/>
</dbReference>
<evidence type="ECO:0000256" key="4">
    <source>
        <dbReference type="ARBA" id="ARBA00022833"/>
    </source>
</evidence>
<dbReference type="InterPro" id="IPR009000">
    <property type="entry name" value="Transl_B-barrel_sf"/>
</dbReference>
<feature type="domain" description="Alanyl-transfer RNA synthetases family profile" evidence="5">
    <location>
        <begin position="1"/>
        <end position="236"/>
    </location>
</feature>
<dbReference type="GO" id="GO:0006419">
    <property type="term" value="P:alanyl-tRNA aminoacylation"/>
    <property type="evidence" value="ECO:0007669"/>
    <property type="project" value="InterPro"/>
</dbReference>
<proteinExistence type="predicted"/>
<dbReference type="PROSITE" id="PS50860">
    <property type="entry name" value="AA_TRNA_LIGASE_II_ALA"/>
    <property type="match status" value="1"/>
</dbReference>
<dbReference type="SUPFAM" id="SSF50447">
    <property type="entry name" value="Translation proteins"/>
    <property type="match status" value="1"/>
</dbReference>
<dbReference type="InterPro" id="IPR012947">
    <property type="entry name" value="tRNA_SAD"/>
</dbReference>
<dbReference type="PANTHER" id="PTHR43462:SF1">
    <property type="entry name" value="ALANYL-TRNA EDITING PROTEIN AARSD1"/>
    <property type="match status" value="1"/>
</dbReference>
<dbReference type="GO" id="GO:0003676">
    <property type="term" value="F:nucleic acid binding"/>
    <property type="evidence" value="ECO:0007669"/>
    <property type="project" value="InterPro"/>
</dbReference>
<dbReference type="EMBL" id="DVFK01000039">
    <property type="protein sequence ID" value="HIQ67412.1"/>
    <property type="molecule type" value="Genomic_DNA"/>
</dbReference>
<evidence type="ECO:0000313" key="6">
    <source>
        <dbReference type="EMBL" id="HIQ67412.1"/>
    </source>
</evidence>
<dbReference type="AlphaFoldDB" id="A0A9D0Z1C2"/>
<dbReference type="InterPro" id="IPR018165">
    <property type="entry name" value="Ala-tRNA-synth_IIc_core"/>
</dbReference>
<dbReference type="PANTHER" id="PTHR43462">
    <property type="entry name" value="ALANYL-TRNA EDITING PROTEIN"/>
    <property type="match status" value="1"/>
</dbReference>
<dbReference type="Pfam" id="PF07973">
    <property type="entry name" value="tRNA_SAD"/>
    <property type="match status" value="1"/>
</dbReference>
<dbReference type="GO" id="GO:0046872">
    <property type="term" value="F:metal ion binding"/>
    <property type="evidence" value="ECO:0007669"/>
    <property type="project" value="UniProtKB-KW"/>
</dbReference>
<evidence type="ECO:0000256" key="2">
    <source>
        <dbReference type="ARBA" id="ARBA00004496"/>
    </source>
</evidence>